<dbReference type="PaxDb" id="55529-EKX50614"/>
<feature type="region of interest" description="Disordered" evidence="1">
    <location>
        <begin position="16"/>
        <end position="58"/>
    </location>
</feature>
<feature type="compositionally biased region" description="Acidic residues" evidence="1">
    <location>
        <begin position="183"/>
        <end position="194"/>
    </location>
</feature>
<sequence length="296" mass="32339">MVNNFTIHDENDENFLSPTLSRRSSSRKALGQIDANVDKAKEGKAKKRDSSLGGSFAAPTPACTPFDAKKVQSVRIEQESFNSALSEKFDGCVLEEASPKLSYRSALLISSLVLLLGVATLHMQAQGTVPVALQHAFTSDSPPAQTPEDVVQVHPSPDDEGPVLTPQEPAVEESIAHAQETEQSVEAEESVEEANTWDEAILSGPMQISSSSSEGVAAGFARLTVQGDLYVFDLPDSSWYSQAFKVDGCAYKRKNALWVDRSNCIPVYTREEEMRSCFPEREEATDWIMTLSSIQC</sequence>
<organism evidence="2">
    <name type="scientific">Guillardia theta (strain CCMP2712)</name>
    <name type="common">Cryptophyte</name>
    <dbReference type="NCBI Taxonomy" id="905079"/>
    <lineage>
        <taxon>Eukaryota</taxon>
        <taxon>Cryptophyceae</taxon>
        <taxon>Pyrenomonadales</taxon>
        <taxon>Geminigeraceae</taxon>
        <taxon>Guillardia</taxon>
    </lineage>
</organism>
<feature type="region of interest" description="Disordered" evidence="1">
    <location>
        <begin position="138"/>
        <end position="194"/>
    </location>
</feature>
<proteinExistence type="predicted"/>
<dbReference type="EMBL" id="JH992978">
    <property type="protein sequence ID" value="EKX50614.1"/>
    <property type="molecule type" value="Genomic_DNA"/>
</dbReference>
<protein>
    <submittedName>
        <fullName evidence="2 3">Uncharacterized protein</fullName>
    </submittedName>
</protein>
<dbReference type="AlphaFoldDB" id="L1JQP7"/>
<evidence type="ECO:0000313" key="3">
    <source>
        <dbReference type="EnsemblProtists" id="EKX50614"/>
    </source>
</evidence>
<reference evidence="2 4" key="1">
    <citation type="journal article" date="2012" name="Nature">
        <title>Algal genomes reveal evolutionary mosaicism and the fate of nucleomorphs.</title>
        <authorList>
            <consortium name="DOE Joint Genome Institute"/>
            <person name="Curtis B.A."/>
            <person name="Tanifuji G."/>
            <person name="Burki F."/>
            <person name="Gruber A."/>
            <person name="Irimia M."/>
            <person name="Maruyama S."/>
            <person name="Arias M.C."/>
            <person name="Ball S.G."/>
            <person name="Gile G.H."/>
            <person name="Hirakawa Y."/>
            <person name="Hopkins J.F."/>
            <person name="Kuo A."/>
            <person name="Rensing S.A."/>
            <person name="Schmutz J."/>
            <person name="Symeonidi A."/>
            <person name="Elias M."/>
            <person name="Eveleigh R.J."/>
            <person name="Herman E.K."/>
            <person name="Klute M.J."/>
            <person name="Nakayama T."/>
            <person name="Obornik M."/>
            <person name="Reyes-Prieto A."/>
            <person name="Armbrust E.V."/>
            <person name="Aves S.J."/>
            <person name="Beiko R.G."/>
            <person name="Coutinho P."/>
            <person name="Dacks J.B."/>
            <person name="Durnford D.G."/>
            <person name="Fast N.M."/>
            <person name="Green B.R."/>
            <person name="Grisdale C.J."/>
            <person name="Hempel F."/>
            <person name="Henrissat B."/>
            <person name="Hoppner M.P."/>
            <person name="Ishida K."/>
            <person name="Kim E."/>
            <person name="Koreny L."/>
            <person name="Kroth P.G."/>
            <person name="Liu Y."/>
            <person name="Malik S.B."/>
            <person name="Maier U.G."/>
            <person name="McRose D."/>
            <person name="Mock T."/>
            <person name="Neilson J.A."/>
            <person name="Onodera N.T."/>
            <person name="Poole A.M."/>
            <person name="Pritham E.J."/>
            <person name="Richards T.A."/>
            <person name="Rocap G."/>
            <person name="Roy S.W."/>
            <person name="Sarai C."/>
            <person name="Schaack S."/>
            <person name="Shirato S."/>
            <person name="Slamovits C.H."/>
            <person name="Spencer D.F."/>
            <person name="Suzuki S."/>
            <person name="Worden A.Z."/>
            <person name="Zauner S."/>
            <person name="Barry K."/>
            <person name="Bell C."/>
            <person name="Bharti A.K."/>
            <person name="Crow J.A."/>
            <person name="Grimwood J."/>
            <person name="Kramer R."/>
            <person name="Lindquist E."/>
            <person name="Lucas S."/>
            <person name="Salamov A."/>
            <person name="McFadden G.I."/>
            <person name="Lane C.E."/>
            <person name="Keeling P.J."/>
            <person name="Gray M.W."/>
            <person name="Grigoriev I.V."/>
            <person name="Archibald J.M."/>
        </authorList>
    </citation>
    <scope>NUCLEOTIDE SEQUENCE</scope>
    <source>
        <strain evidence="2 4">CCMP2712</strain>
    </source>
</reference>
<reference evidence="4" key="2">
    <citation type="submission" date="2012-11" db="EMBL/GenBank/DDBJ databases">
        <authorList>
            <person name="Kuo A."/>
            <person name="Curtis B.A."/>
            <person name="Tanifuji G."/>
            <person name="Burki F."/>
            <person name="Gruber A."/>
            <person name="Irimia M."/>
            <person name="Maruyama S."/>
            <person name="Arias M.C."/>
            <person name="Ball S.G."/>
            <person name="Gile G.H."/>
            <person name="Hirakawa Y."/>
            <person name="Hopkins J.F."/>
            <person name="Rensing S.A."/>
            <person name="Schmutz J."/>
            <person name="Symeonidi A."/>
            <person name="Elias M."/>
            <person name="Eveleigh R.J."/>
            <person name="Herman E.K."/>
            <person name="Klute M.J."/>
            <person name="Nakayama T."/>
            <person name="Obornik M."/>
            <person name="Reyes-Prieto A."/>
            <person name="Armbrust E.V."/>
            <person name="Aves S.J."/>
            <person name="Beiko R.G."/>
            <person name="Coutinho P."/>
            <person name="Dacks J.B."/>
            <person name="Durnford D.G."/>
            <person name="Fast N.M."/>
            <person name="Green B.R."/>
            <person name="Grisdale C."/>
            <person name="Hempe F."/>
            <person name="Henrissat B."/>
            <person name="Hoppner M.P."/>
            <person name="Ishida K.-I."/>
            <person name="Kim E."/>
            <person name="Koreny L."/>
            <person name="Kroth P.G."/>
            <person name="Liu Y."/>
            <person name="Malik S.-B."/>
            <person name="Maier U.G."/>
            <person name="McRose D."/>
            <person name="Mock T."/>
            <person name="Neilson J.A."/>
            <person name="Onodera N.T."/>
            <person name="Poole A.M."/>
            <person name="Pritham E.J."/>
            <person name="Richards T.A."/>
            <person name="Rocap G."/>
            <person name="Roy S.W."/>
            <person name="Sarai C."/>
            <person name="Schaack S."/>
            <person name="Shirato S."/>
            <person name="Slamovits C.H."/>
            <person name="Spencer D.F."/>
            <person name="Suzuki S."/>
            <person name="Worden A.Z."/>
            <person name="Zauner S."/>
            <person name="Barry K."/>
            <person name="Bell C."/>
            <person name="Bharti A.K."/>
            <person name="Crow J.A."/>
            <person name="Grimwood J."/>
            <person name="Kramer R."/>
            <person name="Lindquist E."/>
            <person name="Lucas S."/>
            <person name="Salamov A."/>
            <person name="McFadden G.I."/>
            <person name="Lane C.E."/>
            <person name="Keeling P.J."/>
            <person name="Gray M.W."/>
            <person name="Grigoriev I.V."/>
            <person name="Archibald J.M."/>
        </authorList>
    </citation>
    <scope>NUCLEOTIDE SEQUENCE</scope>
    <source>
        <strain evidence="4">CCMP2712</strain>
    </source>
</reference>
<dbReference type="GeneID" id="17307265"/>
<evidence type="ECO:0000256" key="1">
    <source>
        <dbReference type="SAM" id="MobiDB-lite"/>
    </source>
</evidence>
<gene>
    <name evidence="2" type="ORF">GUITHDRAFT_135240</name>
</gene>
<keyword evidence="4" id="KW-1185">Reference proteome</keyword>
<dbReference type="EnsemblProtists" id="EKX50614">
    <property type="protein sequence ID" value="EKX50614"/>
    <property type="gene ID" value="GUITHDRAFT_135240"/>
</dbReference>
<dbReference type="Proteomes" id="UP000011087">
    <property type="component" value="Unassembled WGS sequence"/>
</dbReference>
<accession>L1JQP7</accession>
<evidence type="ECO:0000313" key="4">
    <source>
        <dbReference type="Proteomes" id="UP000011087"/>
    </source>
</evidence>
<evidence type="ECO:0000313" key="2">
    <source>
        <dbReference type="EMBL" id="EKX50614.1"/>
    </source>
</evidence>
<name>L1JQP7_GUITC</name>
<dbReference type="RefSeq" id="XP_005837594.1">
    <property type="nucleotide sequence ID" value="XM_005837537.1"/>
</dbReference>
<dbReference type="HOGENOM" id="CLU_941485_0_0_1"/>
<reference evidence="3" key="3">
    <citation type="submission" date="2016-03" db="UniProtKB">
        <authorList>
            <consortium name="EnsemblProtists"/>
        </authorList>
    </citation>
    <scope>IDENTIFICATION</scope>
</reference>
<dbReference type="KEGG" id="gtt:GUITHDRAFT_135240"/>